<evidence type="ECO:0000313" key="1">
    <source>
        <dbReference type="EMBL" id="TCO10161.1"/>
    </source>
</evidence>
<gene>
    <name evidence="1" type="ORF">EV666_11534</name>
</gene>
<reference evidence="1 2" key="1">
    <citation type="submission" date="2019-03" db="EMBL/GenBank/DDBJ databases">
        <title>Genomic Encyclopedia of Type Strains, Phase IV (KMG-IV): sequencing the most valuable type-strain genomes for metagenomic binning, comparative biology and taxonomic classification.</title>
        <authorList>
            <person name="Goeker M."/>
        </authorList>
    </citation>
    <scope>NUCLEOTIDE SEQUENCE [LARGE SCALE GENOMIC DNA]</scope>
    <source>
        <strain evidence="1 2">DSM 22958</strain>
    </source>
</reference>
<dbReference type="EMBL" id="SLWL01000015">
    <property type="protein sequence ID" value="TCO10161.1"/>
    <property type="molecule type" value="Genomic_DNA"/>
</dbReference>
<dbReference type="AlphaFoldDB" id="A0A4R2GMR2"/>
<name>A0A4R2GMR2_9HYPH</name>
<dbReference type="Proteomes" id="UP000294881">
    <property type="component" value="Unassembled WGS sequence"/>
</dbReference>
<proteinExistence type="predicted"/>
<dbReference type="RefSeq" id="WP_132009827.1">
    <property type="nucleotide sequence ID" value="NZ_JBHUNN010000002.1"/>
</dbReference>
<dbReference type="OrthoDB" id="1550427at2"/>
<organism evidence="1 2">
    <name type="scientific">Camelimonas lactis</name>
    <dbReference type="NCBI Taxonomy" id="659006"/>
    <lineage>
        <taxon>Bacteria</taxon>
        <taxon>Pseudomonadati</taxon>
        <taxon>Pseudomonadota</taxon>
        <taxon>Alphaproteobacteria</taxon>
        <taxon>Hyphomicrobiales</taxon>
        <taxon>Chelatococcaceae</taxon>
        <taxon>Camelimonas</taxon>
    </lineage>
</organism>
<sequence length="278" mass="30454">MDSALTWLGRKIAAFLMQELPGYRPSAPPDPEALARALQPGDVLLVEGATRIASIIKYLTQSSWSHAALYVGPVPPLQAGHGEGQPHADHDPHVLVEADVQHGVTTAPLSKYAAASVRICRPVALTPDDRDAVVAYARSRIGQAYDLRNVIDLGRYLLPLPAPSRFRRRMIALGSGEPTRAICSTLIAQAFELVRYPVLPRLEIAARRNMTRFTRAEILHIRHHSLYAPRDFDISPYFAIVKPTIETGFDYKQLVWSTDLPLEAAPETADGASAGLLA</sequence>
<dbReference type="InterPro" id="IPR038765">
    <property type="entry name" value="Papain-like_cys_pep_sf"/>
</dbReference>
<keyword evidence="2" id="KW-1185">Reference proteome</keyword>
<dbReference type="SUPFAM" id="SSF54001">
    <property type="entry name" value="Cysteine proteinases"/>
    <property type="match status" value="1"/>
</dbReference>
<evidence type="ECO:0000313" key="2">
    <source>
        <dbReference type="Proteomes" id="UP000294881"/>
    </source>
</evidence>
<protein>
    <submittedName>
        <fullName evidence="1">Permuted papain-like amidase YaeF/Yiix C92 family enzyme</fullName>
    </submittedName>
</protein>
<accession>A0A4R2GMR2</accession>
<dbReference type="Pfam" id="PF05708">
    <property type="entry name" value="Peptidase_C92"/>
    <property type="match status" value="1"/>
</dbReference>
<dbReference type="InterPro" id="IPR024453">
    <property type="entry name" value="Peptidase_C92"/>
</dbReference>
<comment type="caution">
    <text evidence="1">The sequence shown here is derived from an EMBL/GenBank/DDBJ whole genome shotgun (WGS) entry which is preliminary data.</text>
</comment>
<dbReference type="Gene3D" id="3.90.1720.10">
    <property type="entry name" value="endopeptidase domain like (from Nostoc punctiforme)"/>
    <property type="match status" value="1"/>
</dbReference>